<dbReference type="Proteomes" id="UP000441399">
    <property type="component" value="Unassembled WGS sequence"/>
</dbReference>
<reference evidence="4 5" key="1">
    <citation type="submission" date="2019-11" db="EMBL/GenBank/DDBJ databases">
        <authorList>
            <person name="Holert J."/>
        </authorList>
    </citation>
    <scope>NUCLEOTIDE SEQUENCE [LARGE SCALE GENOMIC DNA]</scope>
    <source>
        <strain evidence="4">SB11_3</strain>
    </source>
</reference>
<name>A0A5S9QVX3_9GAMM</name>
<dbReference type="InterPro" id="IPR020269">
    <property type="entry name" value="Phage_Mu_Releasin"/>
</dbReference>
<evidence type="ECO:0000256" key="1">
    <source>
        <dbReference type="SAM" id="Coils"/>
    </source>
</evidence>
<evidence type="ECO:0008006" key="6">
    <source>
        <dbReference type="Google" id="ProtNLM"/>
    </source>
</evidence>
<feature type="transmembrane region" description="Helical" evidence="2">
    <location>
        <begin position="12"/>
        <end position="30"/>
    </location>
</feature>
<proteinExistence type="predicted"/>
<evidence type="ECO:0000313" key="4">
    <source>
        <dbReference type="EMBL" id="CAA0122880.1"/>
    </source>
</evidence>
<accession>A0A5S9QVX3</accession>
<dbReference type="EMBL" id="CACSIO010000045">
    <property type="protein sequence ID" value="CAA0122880.1"/>
    <property type="molecule type" value="Genomic_DNA"/>
</dbReference>
<dbReference type="Pfam" id="PF10805">
    <property type="entry name" value="DUF2730"/>
    <property type="match status" value="1"/>
</dbReference>
<protein>
    <recommendedName>
        <fullName evidence="6">DUF2730 domain-containing protein</fullName>
    </recommendedName>
</protein>
<keyword evidence="1" id="KW-0175">Coiled coil</keyword>
<gene>
    <name evidence="4" type="ORF">OPDIPICF_02707</name>
    <name evidence="3" type="ORF">OPDIPICF_04127</name>
</gene>
<keyword evidence="5" id="KW-1185">Reference proteome</keyword>
<keyword evidence="2" id="KW-0812">Transmembrane</keyword>
<dbReference type="EMBL" id="CACSIO010000004">
    <property type="protein sequence ID" value="CAA0097690.1"/>
    <property type="molecule type" value="Genomic_DNA"/>
</dbReference>
<evidence type="ECO:0000256" key="2">
    <source>
        <dbReference type="SAM" id="Phobius"/>
    </source>
</evidence>
<dbReference type="OrthoDB" id="7065431at2"/>
<organism evidence="4 5">
    <name type="scientific">BD1-7 clade bacterium</name>
    <dbReference type="NCBI Taxonomy" id="2029982"/>
    <lineage>
        <taxon>Bacteria</taxon>
        <taxon>Pseudomonadati</taxon>
        <taxon>Pseudomonadota</taxon>
        <taxon>Gammaproteobacteria</taxon>
        <taxon>Cellvibrionales</taxon>
        <taxon>Spongiibacteraceae</taxon>
        <taxon>BD1-7 clade</taxon>
    </lineage>
</organism>
<keyword evidence="2" id="KW-1133">Transmembrane helix</keyword>
<sequence length="117" mass="13582">MPDNLDYKALGFALSLFQFIYMVILSVWLWNDNKHKATKQSIEDLADQLKAKIKNQDDRLIRVESDLEHLPDHEDMTTIHTRINESAQSLNAMRGELKQINNTMQLMHTYLLNGGKP</sequence>
<evidence type="ECO:0000313" key="3">
    <source>
        <dbReference type="EMBL" id="CAA0097690.1"/>
    </source>
</evidence>
<dbReference type="AlphaFoldDB" id="A0A5S9QVX3"/>
<keyword evidence="2" id="KW-0472">Membrane</keyword>
<feature type="coiled-coil region" evidence="1">
    <location>
        <begin position="39"/>
        <end position="66"/>
    </location>
</feature>
<evidence type="ECO:0000313" key="5">
    <source>
        <dbReference type="Proteomes" id="UP000441399"/>
    </source>
</evidence>